<feature type="transmembrane region" description="Helical" evidence="1">
    <location>
        <begin position="129"/>
        <end position="146"/>
    </location>
</feature>
<sequence>MSPRVSLATPDAHRGRLATTAAAVGNALGRMPLASEAVPIAGAFVCSLLLYGRIAGVAFEPGWRLLAGLASFFLLFVQLRLIDDLDDLERDYPAWRAPSAWRAARRTRLVASLAAGALLLAVLNIGMKHAWAAAAAAAALAFAAPFGCKRLFATMHPLLCLPAFEGAPFAIFTYAYFFWRDMAARELNSFVVVCVAGSMWTGYEFWKFSRKVGTTAPQPYHLPARGIRLALNAFLILALGINVSLSRLAGLSLTYSIYAATLPLVWLVWLNASWPGPASRPGRPRWAGTRFVVAVELGLLAGLLLK</sequence>
<evidence type="ECO:0000313" key="2">
    <source>
        <dbReference type="EMBL" id="KXU84197.1"/>
    </source>
</evidence>
<feature type="transmembrane region" description="Helical" evidence="1">
    <location>
        <begin position="227"/>
        <end position="249"/>
    </location>
</feature>
<evidence type="ECO:0008006" key="4">
    <source>
        <dbReference type="Google" id="ProtNLM"/>
    </source>
</evidence>
<feature type="transmembrane region" description="Helical" evidence="1">
    <location>
        <begin position="255"/>
        <end position="274"/>
    </location>
</feature>
<dbReference type="Proteomes" id="UP000075613">
    <property type="component" value="Unassembled WGS sequence"/>
</dbReference>
<dbReference type="EMBL" id="LRBG01000037">
    <property type="protein sequence ID" value="KXU84197.1"/>
    <property type="molecule type" value="Genomic_DNA"/>
</dbReference>
<dbReference type="RefSeq" id="WP_062133920.1">
    <property type="nucleotide sequence ID" value="NZ_LRBG01000037.1"/>
</dbReference>
<feature type="transmembrane region" description="Helical" evidence="1">
    <location>
        <begin position="189"/>
        <end position="206"/>
    </location>
</feature>
<feature type="transmembrane region" description="Helical" evidence="1">
    <location>
        <begin position="286"/>
        <end position="305"/>
    </location>
</feature>
<feature type="transmembrane region" description="Helical" evidence="1">
    <location>
        <begin position="103"/>
        <end position="123"/>
    </location>
</feature>
<feature type="transmembrane region" description="Helical" evidence="1">
    <location>
        <begin position="65"/>
        <end position="82"/>
    </location>
</feature>
<protein>
    <recommendedName>
        <fullName evidence="4">Prenyltransferase</fullName>
    </recommendedName>
</protein>
<organism evidence="2 3">
    <name type="scientific">Paraburkholderia monticola</name>
    <dbReference type="NCBI Taxonomy" id="1399968"/>
    <lineage>
        <taxon>Bacteria</taxon>
        <taxon>Pseudomonadati</taxon>
        <taxon>Pseudomonadota</taxon>
        <taxon>Betaproteobacteria</taxon>
        <taxon>Burkholderiales</taxon>
        <taxon>Burkholderiaceae</taxon>
        <taxon>Paraburkholderia</taxon>
    </lineage>
</organism>
<reference evidence="2 3" key="1">
    <citation type="journal article" date="2015" name="Int. J. Syst. Evol. Microbiol.">
        <title>Burkholderia monticola sp. nov., isolated from mountain soil.</title>
        <authorList>
            <person name="Baek I."/>
            <person name="Seo B."/>
            <person name="Lee I."/>
            <person name="Yi H."/>
            <person name="Chun J."/>
        </authorList>
    </citation>
    <scope>NUCLEOTIDE SEQUENCE [LARGE SCALE GENOMIC DNA]</scope>
    <source>
        <strain evidence="2 3">JC2948</strain>
    </source>
</reference>
<dbReference type="AlphaFoldDB" id="A0A149PGK6"/>
<keyword evidence="1" id="KW-0472">Membrane</keyword>
<dbReference type="STRING" id="1399968.CI15_27305"/>
<keyword evidence="3" id="KW-1185">Reference proteome</keyword>
<comment type="caution">
    <text evidence="2">The sequence shown here is derived from an EMBL/GenBank/DDBJ whole genome shotgun (WGS) entry which is preliminary data.</text>
</comment>
<proteinExistence type="predicted"/>
<feature type="transmembrane region" description="Helical" evidence="1">
    <location>
        <begin position="158"/>
        <end position="177"/>
    </location>
</feature>
<accession>A0A149PGK6</accession>
<name>A0A149PGK6_9BURK</name>
<keyword evidence="1" id="KW-1133">Transmembrane helix</keyword>
<dbReference type="OrthoDB" id="9096363at2"/>
<evidence type="ECO:0000313" key="3">
    <source>
        <dbReference type="Proteomes" id="UP000075613"/>
    </source>
</evidence>
<feature type="transmembrane region" description="Helical" evidence="1">
    <location>
        <begin position="37"/>
        <end position="59"/>
    </location>
</feature>
<evidence type="ECO:0000256" key="1">
    <source>
        <dbReference type="SAM" id="Phobius"/>
    </source>
</evidence>
<gene>
    <name evidence="2" type="ORF">CI15_27305</name>
</gene>
<keyword evidence="1" id="KW-0812">Transmembrane</keyword>